<reference evidence="2" key="1">
    <citation type="journal article" date="2019" name="Sci. Rep.">
        <title>Draft genome of Tanacetum cinerariifolium, the natural source of mosquito coil.</title>
        <authorList>
            <person name="Yamashiro T."/>
            <person name="Shiraishi A."/>
            <person name="Satake H."/>
            <person name="Nakayama K."/>
        </authorList>
    </citation>
    <scope>NUCLEOTIDE SEQUENCE</scope>
</reference>
<protein>
    <submittedName>
        <fullName evidence="2">Uncharacterized protein</fullName>
    </submittedName>
</protein>
<feature type="non-terminal residue" evidence="2">
    <location>
        <position position="1"/>
    </location>
</feature>
<dbReference type="AlphaFoldDB" id="A0A699UWM3"/>
<feature type="compositionally biased region" description="Acidic residues" evidence="1">
    <location>
        <begin position="45"/>
        <end position="54"/>
    </location>
</feature>
<gene>
    <name evidence="2" type="ORF">Tci_897950</name>
</gene>
<sequence>NRDDVSNDDDDDDNVDNDINGDNKASDSENTNSNEDENLNLNKNDDDDEEYEEEYVCTPDNYEFFNDDEEYEELYKDVNVRLKESEHEEEGKGDVEMTDAGPGDGSQEKSYEQVKDDAHVTLTAAHVTQKTEGPM</sequence>
<feature type="compositionally biased region" description="Acidic residues" evidence="1">
    <location>
        <begin position="1"/>
        <end position="16"/>
    </location>
</feature>
<accession>A0A699UWM3</accession>
<organism evidence="2">
    <name type="scientific">Tanacetum cinerariifolium</name>
    <name type="common">Dalmatian daisy</name>
    <name type="synonym">Chrysanthemum cinerariifolium</name>
    <dbReference type="NCBI Taxonomy" id="118510"/>
    <lineage>
        <taxon>Eukaryota</taxon>
        <taxon>Viridiplantae</taxon>
        <taxon>Streptophyta</taxon>
        <taxon>Embryophyta</taxon>
        <taxon>Tracheophyta</taxon>
        <taxon>Spermatophyta</taxon>
        <taxon>Magnoliopsida</taxon>
        <taxon>eudicotyledons</taxon>
        <taxon>Gunneridae</taxon>
        <taxon>Pentapetalae</taxon>
        <taxon>asterids</taxon>
        <taxon>campanulids</taxon>
        <taxon>Asterales</taxon>
        <taxon>Asteraceae</taxon>
        <taxon>Asteroideae</taxon>
        <taxon>Anthemideae</taxon>
        <taxon>Anthemidinae</taxon>
        <taxon>Tanacetum</taxon>
    </lineage>
</organism>
<feature type="compositionally biased region" description="Basic and acidic residues" evidence="1">
    <location>
        <begin position="106"/>
        <end position="116"/>
    </location>
</feature>
<feature type="compositionally biased region" description="Low complexity" evidence="1">
    <location>
        <begin position="17"/>
        <end position="33"/>
    </location>
</feature>
<comment type="caution">
    <text evidence="2">The sequence shown here is derived from an EMBL/GenBank/DDBJ whole genome shotgun (WGS) entry which is preliminary data.</text>
</comment>
<evidence type="ECO:0000313" key="2">
    <source>
        <dbReference type="EMBL" id="GFD25981.1"/>
    </source>
</evidence>
<dbReference type="EMBL" id="BKCJ011364890">
    <property type="protein sequence ID" value="GFD25981.1"/>
    <property type="molecule type" value="Genomic_DNA"/>
</dbReference>
<proteinExistence type="predicted"/>
<feature type="region of interest" description="Disordered" evidence="1">
    <location>
        <begin position="82"/>
        <end position="116"/>
    </location>
</feature>
<evidence type="ECO:0000256" key="1">
    <source>
        <dbReference type="SAM" id="MobiDB-lite"/>
    </source>
</evidence>
<feature type="region of interest" description="Disordered" evidence="1">
    <location>
        <begin position="1"/>
        <end position="54"/>
    </location>
</feature>
<name>A0A699UWM3_TANCI</name>
<feature type="compositionally biased region" description="Basic and acidic residues" evidence="1">
    <location>
        <begin position="82"/>
        <end position="95"/>
    </location>
</feature>